<dbReference type="AlphaFoldDB" id="A0A432JIX0"/>
<comment type="caution">
    <text evidence="1">The sequence shown here is derived from an EMBL/GenBank/DDBJ whole genome shotgun (WGS) entry which is preliminary data.</text>
</comment>
<proteinExistence type="predicted"/>
<sequence>MFTLPHRLNGGFQLRPSDPRLLFDAWRSAAYFGRDPKHSVAKMGMSAVLHTWEGRSGSQQHVHLHCWSLAA</sequence>
<organism evidence="1">
    <name type="scientific">Billgrantia gudaonensis</name>
    <dbReference type="NCBI Taxonomy" id="376427"/>
    <lineage>
        <taxon>Bacteria</taxon>
        <taxon>Pseudomonadati</taxon>
        <taxon>Pseudomonadota</taxon>
        <taxon>Gammaproteobacteria</taxon>
        <taxon>Oceanospirillales</taxon>
        <taxon>Halomonadaceae</taxon>
        <taxon>Billgrantia</taxon>
    </lineage>
</organism>
<reference evidence="1" key="1">
    <citation type="submission" date="2018-12" db="EMBL/GenBank/DDBJ databases">
        <authorList>
            <person name="Jadhav K."/>
            <person name="Kushwaha B."/>
            <person name="Jadhav I."/>
        </authorList>
    </citation>
    <scope>NUCLEOTIDE SEQUENCE [LARGE SCALE GENOMIC DNA]</scope>
    <source>
        <strain evidence="1">SBS 10</strain>
    </source>
</reference>
<name>A0A432JIX0_9GAMM</name>
<gene>
    <name evidence="1" type="ORF">DSL92_05635</name>
</gene>
<dbReference type="EMBL" id="RXHI01000016">
    <property type="protein sequence ID" value="RUA22438.1"/>
    <property type="molecule type" value="Genomic_DNA"/>
</dbReference>
<evidence type="ECO:0000313" key="1">
    <source>
        <dbReference type="EMBL" id="RUA22438.1"/>
    </source>
</evidence>
<protein>
    <submittedName>
        <fullName evidence="1">Uncharacterized protein</fullName>
    </submittedName>
</protein>
<accession>A0A432JIX0</accession>